<dbReference type="CDD" id="cd04077">
    <property type="entry name" value="Peptidases_S8_PCSK9_ProteinaseK_like"/>
    <property type="match status" value="1"/>
</dbReference>
<dbReference type="InterPro" id="IPR050131">
    <property type="entry name" value="Peptidase_S8_subtilisin-like"/>
</dbReference>
<dbReference type="InterPro" id="IPR022398">
    <property type="entry name" value="Peptidase_S8_His-AS"/>
</dbReference>
<dbReference type="InterPro" id="IPR010259">
    <property type="entry name" value="S8pro/Inhibitor_I9"/>
</dbReference>
<evidence type="ECO:0000313" key="9">
    <source>
        <dbReference type="Proteomes" id="UP001597260"/>
    </source>
</evidence>
<sequence length="582" mass="59804">MATVAATMGAGPASASPREGAVLGAGMSGAIPDRYIVSLKDQAAAVDTRATDLARTYGGKVRFTYRHVLRGFSATLTERQARRMAADPRVEYVEQVTTAHIAGTQTNPPWGLDRVDQRDLPLDQRYTYPEGGSTVTVYVLDSGTRMSHQNFTGRIAAGPDYIDNDNNPADCHGHGTHVAGTAAGTTHGVAKNARIVPIRVLDCQGSGAWDVIIRGVDWVTANAAKPAVANMSLGGTGTQTSLENAVKRSIASGVTYALAAGNNGADACGFTPARVPEAITVGNSTSTDSRYTGTGASNYGTCLDIFAPGTSVVSASHNSDTGTATMTGTSMASPHVAGAAALYLAANPSATPQQVRDALVNNAGSGKLSNIGTGSPNRLLYTGFINGGEPGSPSVTSPGNQTTTVNTAANLQMQASGGTTPYNWSASGLPTGLSINSSTGLISGTPTSVGSSNVTVTITDAANETGTASFTWTVNSQGGGCTGHEFTGTGSLFLGGNQYQPSSGYYYSATSGTHRANLCGPSGADFDIYLQKWNGFSWVVVAQGDTPSNNESINYVGTAGNYRYRIYAYGGSGTYTLGYTNP</sequence>
<feature type="active site" description="Charge relay system" evidence="5">
    <location>
        <position position="330"/>
    </location>
</feature>
<dbReference type="EMBL" id="JBHTMP010000038">
    <property type="protein sequence ID" value="MFD1323887.1"/>
    <property type="molecule type" value="Genomic_DNA"/>
</dbReference>
<evidence type="ECO:0000313" key="8">
    <source>
        <dbReference type="EMBL" id="MFD1323887.1"/>
    </source>
</evidence>
<name>A0ABW3YHA0_9ACTN</name>
<dbReference type="Gene3D" id="2.60.120.380">
    <property type="match status" value="1"/>
</dbReference>
<dbReference type="PRINTS" id="PR00723">
    <property type="entry name" value="SUBTILISIN"/>
</dbReference>
<feature type="active site" description="Charge relay system" evidence="5">
    <location>
        <position position="141"/>
    </location>
</feature>
<dbReference type="InterPro" id="IPR036852">
    <property type="entry name" value="Peptidase_S8/S53_dom_sf"/>
</dbReference>
<dbReference type="InterPro" id="IPR037045">
    <property type="entry name" value="S8pro/Inhibitor_I9_sf"/>
</dbReference>
<evidence type="ECO:0000256" key="1">
    <source>
        <dbReference type="ARBA" id="ARBA00011073"/>
    </source>
</evidence>
<evidence type="ECO:0000256" key="5">
    <source>
        <dbReference type="PROSITE-ProRule" id="PRU01240"/>
    </source>
</evidence>
<dbReference type="PROSITE" id="PS00138">
    <property type="entry name" value="SUBTILASE_SER"/>
    <property type="match status" value="1"/>
</dbReference>
<keyword evidence="4 5" id="KW-0720">Serine protease</keyword>
<dbReference type="SUPFAM" id="SSF49313">
    <property type="entry name" value="Cadherin-like"/>
    <property type="match status" value="1"/>
</dbReference>
<dbReference type="PANTHER" id="PTHR43806">
    <property type="entry name" value="PEPTIDASE S8"/>
    <property type="match status" value="1"/>
</dbReference>
<comment type="caution">
    <text evidence="8">The sequence shown here is derived from an EMBL/GenBank/DDBJ whole genome shotgun (WGS) entry which is preliminary data.</text>
</comment>
<feature type="active site" description="Charge relay system" evidence="5">
    <location>
        <position position="174"/>
    </location>
</feature>
<evidence type="ECO:0000256" key="3">
    <source>
        <dbReference type="ARBA" id="ARBA00022801"/>
    </source>
</evidence>
<dbReference type="Gene3D" id="3.30.70.80">
    <property type="entry name" value="Peptidase S8 propeptide/proteinase inhibitor I9"/>
    <property type="match status" value="1"/>
</dbReference>
<keyword evidence="9" id="KW-1185">Reference proteome</keyword>
<gene>
    <name evidence="8" type="ORF">ACFQ4H_22620</name>
</gene>
<dbReference type="RefSeq" id="WP_377573597.1">
    <property type="nucleotide sequence ID" value="NZ_JBHTMP010000038.1"/>
</dbReference>
<dbReference type="Pfam" id="PF05345">
    <property type="entry name" value="He_PIG"/>
    <property type="match status" value="1"/>
</dbReference>
<reference evidence="9" key="1">
    <citation type="journal article" date="2019" name="Int. J. Syst. Evol. Microbiol.">
        <title>The Global Catalogue of Microorganisms (GCM) 10K type strain sequencing project: providing services to taxonomists for standard genome sequencing and annotation.</title>
        <authorList>
            <consortium name="The Broad Institute Genomics Platform"/>
            <consortium name="The Broad Institute Genome Sequencing Center for Infectious Disease"/>
            <person name="Wu L."/>
            <person name="Ma J."/>
        </authorList>
    </citation>
    <scope>NUCLEOTIDE SEQUENCE [LARGE SCALE GENOMIC DNA]</scope>
    <source>
        <strain evidence="9">JCM 31037</strain>
    </source>
</reference>
<dbReference type="InterPro" id="IPR023828">
    <property type="entry name" value="Peptidase_S8_Ser-AS"/>
</dbReference>
<dbReference type="PANTHER" id="PTHR43806:SF11">
    <property type="entry name" value="CEREVISIN-RELATED"/>
    <property type="match status" value="1"/>
</dbReference>
<feature type="domain" description="Peptidase S8/S53" evidence="6">
    <location>
        <begin position="132"/>
        <end position="367"/>
    </location>
</feature>
<dbReference type="Proteomes" id="UP001597260">
    <property type="component" value="Unassembled WGS sequence"/>
</dbReference>
<dbReference type="InterPro" id="IPR015500">
    <property type="entry name" value="Peptidase_S8_subtilisin-rel"/>
</dbReference>
<comment type="similarity">
    <text evidence="1 5">Belongs to the peptidase S8 family.</text>
</comment>
<keyword evidence="2 5" id="KW-0645">Protease</keyword>
<feature type="domain" description="Inhibitor I9" evidence="7">
    <location>
        <begin position="35"/>
        <end position="97"/>
    </location>
</feature>
<dbReference type="PROSITE" id="PS51892">
    <property type="entry name" value="SUBTILASE"/>
    <property type="match status" value="1"/>
</dbReference>
<keyword evidence="3 5" id="KW-0378">Hydrolase</keyword>
<proteinExistence type="inferred from homology"/>
<evidence type="ECO:0000256" key="2">
    <source>
        <dbReference type="ARBA" id="ARBA00022670"/>
    </source>
</evidence>
<dbReference type="InterPro" id="IPR015919">
    <property type="entry name" value="Cadherin-like_sf"/>
</dbReference>
<dbReference type="InterPro" id="IPR013783">
    <property type="entry name" value="Ig-like_fold"/>
</dbReference>
<evidence type="ECO:0000259" key="6">
    <source>
        <dbReference type="Pfam" id="PF00082"/>
    </source>
</evidence>
<dbReference type="InterPro" id="IPR000209">
    <property type="entry name" value="Peptidase_S8/S53_dom"/>
</dbReference>
<dbReference type="InterPro" id="IPR034193">
    <property type="entry name" value="PCSK9_ProteinaseK-like"/>
</dbReference>
<dbReference type="Gene3D" id="2.60.40.10">
    <property type="entry name" value="Immunoglobulins"/>
    <property type="match status" value="1"/>
</dbReference>
<protein>
    <submittedName>
        <fullName evidence="8">S8 family peptidase</fullName>
    </submittedName>
</protein>
<dbReference type="PROSITE" id="PS00137">
    <property type="entry name" value="SUBTILASE_HIS"/>
    <property type="match status" value="1"/>
</dbReference>
<dbReference type="Pfam" id="PF05922">
    <property type="entry name" value="Inhibitor_I9"/>
    <property type="match status" value="1"/>
</dbReference>
<organism evidence="8 9">
    <name type="scientific">Micromonospora sonneratiae</name>
    <dbReference type="NCBI Taxonomy" id="1184706"/>
    <lineage>
        <taxon>Bacteria</taxon>
        <taxon>Bacillati</taxon>
        <taxon>Actinomycetota</taxon>
        <taxon>Actinomycetes</taxon>
        <taxon>Micromonosporales</taxon>
        <taxon>Micromonosporaceae</taxon>
        <taxon>Micromonospora</taxon>
    </lineage>
</organism>
<accession>A0ABW3YHA0</accession>
<evidence type="ECO:0000259" key="7">
    <source>
        <dbReference type="Pfam" id="PF05922"/>
    </source>
</evidence>
<dbReference type="Gene3D" id="3.40.50.200">
    <property type="entry name" value="Peptidase S8/S53 domain"/>
    <property type="match status" value="1"/>
</dbReference>
<evidence type="ECO:0000256" key="4">
    <source>
        <dbReference type="ARBA" id="ARBA00022825"/>
    </source>
</evidence>
<dbReference type="Pfam" id="PF00082">
    <property type="entry name" value="Peptidase_S8"/>
    <property type="match status" value="1"/>
</dbReference>
<dbReference type="SUPFAM" id="SSF52743">
    <property type="entry name" value="Subtilisin-like"/>
    <property type="match status" value="1"/>
</dbReference>